<comment type="caution">
    <text evidence="2">The sequence shown here is derived from an EMBL/GenBank/DDBJ whole genome shotgun (WGS) entry which is preliminary data.</text>
</comment>
<protein>
    <submittedName>
        <fullName evidence="2">DUF2946 family protein</fullName>
    </submittedName>
</protein>
<accession>A0ABW0M2V5</accession>
<keyword evidence="1" id="KW-0732">Signal</keyword>
<keyword evidence="3" id="KW-1185">Reference proteome</keyword>
<proteinExistence type="predicted"/>
<reference evidence="3" key="1">
    <citation type="journal article" date="2019" name="Int. J. Syst. Evol. Microbiol.">
        <title>The Global Catalogue of Microorganisms (GCM) 10K type strain sequencing project: providing services to taxonomists for standard genome sequencing and annotation.</title>
        <authorList>
            <consortium name="The Broad Institute Genomics Platform"/>
            <consortium name="The Broad Institute Genome Sequencing Center for Infectious Disease"/>
            <person name="Wu L."/>
            <person name="Ma J."/>
        </authorList>
    </citation>
    <scope>NUCLEOTIDE SEQUENCE [LARGE SCALE GENOMIC DNA]</scope>
    <source>
        <strain evidence="3">JCM 17066</strain>
    </source>
</reference>
<name>A0ABW0M2V5_9BURK</name>
<feature type="chain" id="PRO_5045220687" evidence="1">
    <location>
        <begin position="29"/>
        <end position="122"/>
    </location>
</feature>
<dbReference type="Pfam" id="PF11162">
    <property type="entry name" value="DUF2946"/>
    <property type="match status" value="1"/>
</dbReference>
<evidence type="ECO:0000256" key="1">
    <source>
        <dbReference type="SAM" id="SignalP"/>
    </source>
</evidence>
<dbReference type="RefSeq" id="WP_378993792.1">
    <property type="nucleotide sequence ID" value="NZ_JBHSMT010000001.1"/>
</dbReference>
<dbReference type="InterPro" id="IPR021333">
    <property type="entry name" value="DUF2946"/>
</dbReference>
<feature type="signal peptide" evidence="1">
    <location>
        <begin position="1"/>
        <end position="28"/>
    </location>
</feature>
<gene>
    <name evidence="2" type="ORF">ACFPM8_00365</name>
</gene>
<sequence>MPQLPRTVAIWIAIVSLLLNGAVLPAHSATGPAMEICSANGARTVPESKQSPPHGKTHTACELCCASTHGADIAPANTLQVFVALLAIPNARATAAPFADSSTTKPQARAPPWLWHALGIHG</sequence>
<evidence type="ECO:0000313" key="2">
    <source>
        <dbReference type="EMBL" id="MFC5472400.1"/>
    </source>
</evidence>
<organism evidence="2 3">
    <name type="scientific">Paraherbaspirillum soli</name>
    <dbReference type="NCBI Taxonomy" id="631222"/>
    <lineage>
        <taxon>Bacteria</taxon>
        <taxon>Pseudomonadati</taxon>
        <taxon>Pseudomonadota</taxon>
        <taxon>Betaproteobacteria</taxon>
        <taxon>Burkholderiales</taxon>
        <taxon>Oxalobacteraceae</taxon>
        <taxon>Paraherbaspirillum</taxon>
    </lineage>
</organism>
<dbReference type="EMBL" id="JBHSMT010000001">
    <property type="protein sequence ID" value="MFC5472400.1"/>
    <property type="molecule type" value="Genomic_DNA"/>
</dbReference>
<dbReference type="Proteomes" id="UP001596045">
    <property type="component" value="Unassembled WGS sequence"/>
</dbReference>
<evidence type="ECO:0000313" key="3">
    <source>
        <dbReference type="Proteomes" id="UP001596045"/>
    </source>
</evidence>